<dbReference type="Gene3D" id="3.40.50.300">
    <property type="entry name" value="P-loop containing nucleotide triphosphate hydrolases"/>
    <property type="match status" value="1"/>
</dbReference>
<dbReference type="InterPro" id="IPR004968">
    <property type="entry name" value="DNA_primase/NTPase_C"/>
</dbReference>
<dbReference type="InterPro" id="IPR036388">
    <property type="entry name" value="WH-like_DNA-bd_sf"/>
</dbReference>
<dbReference type="InterPro" id="IPR036390">
    <property type="entry name" value="WH_DNA-bd_sf"/>
</dbReference>
<dbReference type="GO" id="GO:0008270">
    <property type="term" value="F:zinc ion binding"/>
    <property type="evidence" value="ECO:0007669"/>
    <property type="project" value="InterPro"/>
</dbReference>
<accession>A0A5C6CEN1</accession>
<dbReference type="PANTHER" id="PTHR35372:SF2">
    <property type="entry name" value="SF3 HELICASE DOMAIN-CONTAINING PROTEIN"/>
    <property type="match status" value="1"/>
</dbReference>
<dbReference type="OrthoDB" id="288091at2"/>
<dbReference type="Pfam" id="PF19263">
    <property type="entry name" value="DUF5906"/>
    <property type="match status" value="1"/>
</dbReference>
<dbReference type="GO" id="GO:0005524">
    <property type="term" value="F:ATP binding"/>
    <property type="evidence" value="ECO:0007669"/>
    <property type="project" value="UniProtKB-KW"/>
</dbReference>
<evidence type="ECO:0000256" key="4">
    <source>
        <dbReference type="ARBA" id="ARBA00022840"/>
    </source>
</evidence>
<dbReference type="InterPro" id="IPR027417">
    <property type="entry name" value="P-loop_NTPase"/>
</dbReference>
<keyword evidence="2" id="KW-0378">Hydrolase</keyword>
<dbReference type="InterPro" id="IPR006500">
    <property type="entry name" value="Helicase_put_C_phage/plasmid"/>
</dbReference>
<evidence type="ECO:0000256" key="3">
    <source>
        <dbReference type="ARBA" id="ARBA00022806"/>
    </source>
</evidence>
<feature type="domain" description="SF3 helicase" evidence="5">
    <location>
        <begin position="533"/>
        <end position="687"/>
    </location>
</feature>
<proteinExistence type="predicted"/>
<dbReference type="InterPro" id="IPR014015">
    <property type="entry name" value="Helicase_SF3_DNA-vir"/>
</dbReference>
<keyword evidence="3" id="KW-0347">Helicase</keyword>
<dbReference type="SUPFAM" id="SSF52540">
    <property type="entry name" value="P-loop containing nucleoside triphosphate hydrolases"/>
    <property type="match status" value="1"/>
</dbReference>
<dbReference type="GO" id="GO:0004386">
    <property type="term" value="F:helicase activity"/>
    <property type="evidence" value="ECO:0007669"/>
    <property type="project" value="UniProtKB-KW"/>
</dbReference>
<evidence type="ECO:0000256" key="1">
    <source>
        <dbReference type="ARBA" id="ARBA00022741"/>
    </source>
</evidence>
<dbReference type="InterPro" id="IPR013237">
    <property type="entry name" value="Phage_T7_Gp4_N"/>
</dbReference>
<evidence type="ECO:0000313" key="7">
    <source>
        <dbReference type="Proteomes" id="UP000316304"/>
    </source>
</evidence>
<dbReference type="NCBIfam" id="TIGR01613">
    <property type="entry name" value="primase_Cterm"/>
    <property type="match status" value="1"/>
</dbReference>
<dbReference type="GO" id="GO:0016787">
    <property type="term" value="F:hydrolase activity"/>
    <property type="evidence" value="ECO:0007669"/>
    <property type="project" value="UniProtKB-KW"/>
</dbReference>
<keyword evidence="7" id="KW-1185">Reference proteome</keyword>
<comment type="caution">
    <text evidence="6">The sequence shown here is derived from an EMBL/GenBank/DDBJ whole genome shotgun (WGS) entry which is preliminary data.</text>
</comment>
<evidence type="ECO:0000313" key="6">
    <source>
        <dbReference type="EMBL" id="TWU22475.1"/>
    </source>
</evidence>
<evidence type="ECO:0000259" key="5">
    <source>
        <dbReference type="PROSITE" id="PS51206"/>
    </source>
</evidence>
<gene>
    <name evidence="6" type="ORF">Pla52o_35310</name>
</gene>
<dbReference type="EMBL" id="SJPT01000005">
    <property type="protein sequence ID" value="TWU22475.1"/>
    <property type="molecule type" value="Genomic_DNA"/>
</dbReference>
<dbReference type="SUPFAM" id="SSF46785">
    <property type="entry name" value="Winged helix' DNA-binding domain"/>
    <property type="match status" value="1"/>
</dbReference>
<dbReference type="Gene3D" id="1.10.10.10">
    <property type="entry name" value="Winged helix-like DNA-binding domain superfamily/Winged helix DNA-binding domain"/>
    <property type="match status" value="1"/>
</dbReference>
<evidence type="ECO:0000256" key="2">
    <source>
        <dbReference type="ARBA" id="ARBA00022801"/>
    </source>
</evidence>
<dbReference type="PANTHER" id="PTHR35372">
    <property type="entry name" value="ATP BINDING PROTEIN-RELATED"/>
    <property type="match status" value="1"/>
</dbReference>
<dbReference type="AlphaFoldDB" id="A0A5C6CEN1"/>
<dbReference type="PROSITE" id="PS51206">
    <property type="entry name" value="SF3_HELICASE_1"/>
    <property type="match status" value="1"/>
</dbReference>
<dbReference type="Pfam" id="PF08273">
    <property type="entry name" value="Zn_Ribbon_Prim"/>
    <property type="match status" value="1"/>
</dbReference>
<keyword evidence="4" id="KW-0067">ATP-binding</keyword>
<dbReference type="InterPro" id="IPR051620">
    <property type="entry name" value="ORF904-like_C"/>
</dbReference>
<name>A0A5C6CEN1_9BACT</name>
<dbReference type="Pfam" id="PF03288">
    <property type="entry name" value="Pox_D5"/>
    <property type="match status" value="1"/>
</dbReference>
<keyword evidence="1" id="KW-0547">Nucleotide-binding</keyword>
<dbReference type="Proteomes" id="UP000316304">
    <property type="component" value="Unassembled WGS sequence"/>
</dbReference>
<dbReference type="InterPro" id="IPR045455">
    <property type="entry name" value="NrS-1_pol-like_helicase"/>
</dbReference>
<sequence>MPRYDVSTVKQAATNRWPEIFYAVAGVPDGIMDGRHHPCPKCGGDDRFRLIDANEGACLCNQCFASKNGDGIAALQWLTGDDFQATIGKIATHLGVSAEKKRKKADPAEHLEFLPWNKTLAGMWCLKKKPIRPEAIQAIGGKFARYRGQYTVIAVPVWGSSLGAEPPVGYVLYRADGGHLPKWKPNVKEPEWTKVKLTAGSVAGIICNPSTFDDPAKVIWKLEGSTDLATLLSVQPDQAAFTTANGAKEKPLDWIVKLCEGRKVIVCHDADKPGQEGATWVPGRDGQRRSGWAPRLAEAAEKVVNLTLPFPVEPKEGPDVRDYFAGGGTFEILCERIKDAVEFGQTEAKEAASEINEAEDDPQRLARVNLERYKSEHDGRLVYWRDEWWKWKEGRYRKIEKSELNAKIWLAVRHEFEMSWRERRATGDDKPVKKVTRSLVSNVVGAMESMCSIASSISMGTWMADRSKPHYVAAKNGILDLSAVFSGNSAEECLLDHSPEWFSSFRLDYPFDAEAECPKWIDYLDYCMDGDQERIAVLQEWAGYLLRTSNDLQKFLVLEGEGGNGKTVYFAAMTAMLGESNVSHVSIENFDGRFELGTTIGKAANISGDAGEIDMVAEGVLKQFTGGDIMQFDRKNQTPISARPTAKLMAAWNSRPRIRDKSMGLWRRMLLIPFDRTIPQERRVLGMDKPDWWIEQGEAPGILLWAIVGLHRLESQRDFTRSQVSAAAMAEYREDSNPAGEFFSDYISEGDSSIESSRLYELYQYWCRKVGCKPLGSRQFGKELRRKFPKIERIKKRDGKKLLWSYEGINFSVDEIFSEAVEKENNLF</sequence>
<protein>
    <recommendedName>
        <fullName evidence="5">SF3 helicase domain-containing protein</fullName>
    </recommendedName>
</protein>
<organism evidence="6 7">
    <name type="scientific">Novipirellula galeiformis</name>
    <dbReference type="NCBI Taxonomy" id="2528004"/>
    <lineage>
        <taxon>Bacteria</taxon>
        <taxon>Pseudomonadati</taxon>
        <taxon>Planctomycetota</taxon>
        <taxon>Planctomycetia</taxon>
        <taxon>Pirellulales</taxon>
        <taxon>Pirellulaceae</taxon>
        <taxon>Novipirellula</taxon>
    </lineage>
</organism>
<dbReference type="SMART" id="SM00778">
    <property type="entry name" value="Prim_Zn_Ribbon"/>
    <property type="match status" value="1"/>
</dbReference>
<reference evidence="6 7" key="1">
    <citation type="submission" date="2019-02" db="EMBL/GenBank/DDBJ databases">
        <title>Deep-cultivation of Planctomycetes and their phenomic and genomic characterization uncovers novel biology.</title>
        <authorList>
            <person name="Wiegand S."/>
            <person name="Jogler M."/>
            <person name="Boedeker C."/>
            <person name="Pinto D."/>
            <person name="Vollmers J."/>
            <person name="Rivas-Marin E."/>
            <person name="Kohn T."/>
            <person name="Peeters S.H."/>
            <person name="Heuer A."/>
            <person name="Rast P."/>
            <person name="Oberbeckmann S."/>
            <person name="Bunk B."/>
            <person name="Jeske O."/>
            <person name="Meyerdierks A."/>
            <person name="Storesund J.E."/>
            <person name="Kallscheuer N."/>
            <person name="Luecker S."/>
            <person name="Lage O.M."/>
            <person name="Pohl T."/>
            <person name="Merkel B.J."/>
            <person name="Hornburger P."/>
            <person name="Mueller R.-W."/>
            <person name="Bruemmer F."/>
            <person name="Labrenz M."/>
            <person name="Spormann A.M."/>
            <person name="Op Den Camp H."/>
            <person name="Overmann J."/>
            <person name="Amann R."/>
            <person name="Jetten M.S.M."/>
            <person name="Mascher T."/>
            <person name="Medema M.H."/>
            <person name="Devos D.P."/>
            <person name="Kaster A.-K."/>
            <person name="Ovreas L."/>
            <person name="Rohde M."/>
            <person name="Galperin M.Y."/>
            <person name="Jogler C."/>
        </authorList>
    </citation>
    <scope>NUCLEOTIDE SEQUENCE [LARGE SCALE GENOMIC DNA]</scope>
    <source>
        <strain evidence="6 7">Pla52o</strain>
    </source>
</reference>
<dbReference type="RefSeq" id="WP_146595639.1">
    <property type="nucleotide sequence ID" value="NZ_SJPT01000005.1"/>
</dbReference>